<gene>
    <name evidence="2" type="ORF">CALMAC_LOCUS17555</name>
</gene>
<feature type="region of interest" description="Disordered" evidence="1">
    <location>
        <begin position="1"/>
        <end position="24"/>
    </location>
</feature>
<feature type="compositionally biased region" description="Basic and acidic residues" evidence="1">
    <location>
        <begin position="1"/>
        <end position="13"/>
    </location>
</feature>
<dbReference type="EMBL" id="CAACVG010012074">
    <property type="protein sequence ID" value="VEN59590.1"/>
    <property type="molecule type" value="Genomic_DNA"/>
</dbReference>
<protein>
    <submittedName>
        <fullName evidence="2">Uncharacterized protein</fullName>
    </submittedName>
</protein>
<proteinExistence type="predicted"/>
<evidence type="ECO:0000313" key="2">
    <source>
        <dbReference type="EMBL" id="VEN59590.1"/>
    </source>
</evidence>
<sequence length="112" mass="12967">MNIDWDRDRKEPPRPGQDYQEANRQISTEHAHMINERTSEKKIETTINSCGRKGAKLKIVMRENVLPFISISDNFLAGWVSPGRVRSHTVEAYLLIFNIHFPEQSKGNDKKC</sequence>
<evidence type="ECO:0000256" key="1">
    <source>
        <dbReference type="SAM" id="MobiDB-lite"/>
    </source>
</evidence>
<organism evidence="2 3">
    <name type="scientific">Callosobruchus maculatus</name>
    <name type="common">Southern cowpea weevil</name>
    <name type="synonym">Pulse bruchid</name>
    <dbReference type="NCBI Taxonomy" id="64391"/>
    <lineage>
        <taxon>Eukaryota</taxon>
        <taxon>Metazoa</taxon>
        <taxon>Ecdysozoa</taxon>
        <taxon>Arthropoda</taxon>
        <taxon>Hexapoda</taxon>
        <taxon>Insecta</taxon>
        <taxon>Pterygota</taxon>
        <taxon>Neoptera</taxon>
        <taxon>Endopterygota</taxon>
        <taxon>Coleoptera</taxon>
        <taxon>Polyphaga</taxon>
        <taxon>Cucujiformia</taxon>
        <taxon>Chrysomeloidea</taxon>
        <taxon>Chrysomelidae</taxon>
        <taxon>Bruchinae</taxon>
        <taxon>Bruchini</taxon>
        <taxon>Callosobruchus</taxon>
    </lineage>
</organism>
<accession>A0A653DHD1</accession>
<name>A0A653DHD1_CALMS</name>
<evidence type="ECO:0000313" key="3">
    <source>
        <dbReference type="Proteomes" id="UP000410492"/>
    </source>
</evidence>
<dbReference type="Proteomes" id="UP000410492">
    <property type="component" value="Unassembled WGS sequence"/>
</dbReference>
<keyword evidence="3" id="KW-1185">Reference proteome</keyword>
<reference evidence="2 3" key="1">
    <citation type="submission" date="2019-01" db="EMBL/GenBank/DDBJ databases">
        <authorList>
            <person name="Sayadi A."/>
        </authorList>
    </citation>
    <scope>NUCLEOTIDE SEQUENCE [LARGE SCALE GENOMIC DNA]</scope>
</reference>
<dbReference type="AlphaFoldDB" id="A0A653DHD1"/>